<dbReference type="InterPro" id="IPR029063">
    <property type="entry name" value="SAM-dependent_MTases_sf"/>
</dbReference>
<dbReference type="PANTHER" id="PTHR10509:SF85">
    <property type="entry name" value="O-METHYLTRANSFERASE RV1220C-RELATED"/>
    <property type="match status" value="1"/>
</dbReference>
<dbReference type="CDD" id="cd02440">
    <property type="entry name" value="AdoMet_MTases"/>
    <property type="match status" value="1"/>
</dbReference>
<proteinExistence type="predicted"/>
<name>A0A1H3GQW6_9ACTN</name>
<keyword evidence="1 4" id="KW-0489">Methyltransferase</keyword>
<evidence type="ECO:0000313" key="5">
    <source>
        <dbReference type="Proteomes" id="UP000242415"/>
    </source>
</evidence>
<dbReference type="PANTHER" id="PTHR10509">
    <property type="entry name" value="O-METHYLTRANSFERASE-RELATED"/>
    <property type="match status" value="1"/>
</dbReference>
<keyword evidence="3" id="KW-0949">S-adenosyl-L-methionine</keyword>
<evidence type="ECO:0000256" key="1">
    <source>
        <dbReference type="ARBA" id="ARBA00022603"/>
    </source>
</evidence>
<dbReference type="InterPro" id="IPR050362">
    <property type="entry name" value="Cation-dep_OMT"/>
</dbReference>
<dbReference type="SUPFAM" id="SSF53335">
    <property type="entry name" value="S-adenosyl-L-methionine-dependent methyltransferases"/>
    <property type="match status" value="1"/>
</dbReference>
<keyword evidence="2 4" id="KW-0808">Transferase</keyword>
<dbReference type="Gene3D" id="3.40.50.150">
    <property type="entry name" value="Vaccinia Virus protein VP39"/>
    <property type="match status" value="1"/>
</dbReference>
<keyword evidence="5" id="KW-1185">Reference proteome</keyword>
<dbReference type="GO" id="GO:0008757">
    <property type="term" value="F:S-adenosylmethionine-dependent methyltransferase activity"/>
    <property type="evidence" value="ECO:0007669"/>
    <property type="project" value="TreeGrafter"/>
</dbReference>
<evidence type="ECO:0000256" key="2">
    <source>
        <dbReference type="ARBA" id="ARBA00022679"/>
    </source>
</evidence>
<dbReference type="GO" id="GO:0032259">
    <property type="term" value="P:methylation"/>
    <property type="evidence" value="ECO:0007669"/>
    <property type="project" value="UniProtKB-KW"/>
</dbReference>
<organism evidence="4 5">
    <name type="scientific">Micromonospora pattaloongensis</name>
    <dbReference type="NCBI Taxonomy" id="405436"/>
    <lineage>
        <taxon>Bacteria</taxon>
        <taxon>Bacillati</taxon>
        <taxon>Actinomycetota</taxon>
        <taxon>Actinomycetes</taxon>
        <taxon>Micromonosporales</taxon>
        <taxon>Micromonosporaceae</taxon>
        <taxon>Micromonospora</taxon>
    </lineage>
</organism>
<dbReference type="AlphaFoldDB" id="A0A1H3GQW6"/>
<gene>
    <name evidence="4" type="ORF">SAMN05444365_101517</name>
</gene>
<dbReference type="PROSITE" id="PS51682">
    <property type="entry name" value="SAM_OMT_I"/>
    <property type="match status" value="1"/>
</dbReference>
<dbReference type="EMBL" id="FNPH01000001">
    <property type="protein sequence ID" value="SDY05507.1"/>
    <property type="molecule type" value="Genomic_DNA"/>
</dbReference>
<accession>A0A1H3GQW6</accession>
<dbReference type="InterPro" id="IPR002935">
    <property type="entry name" value="SAM_O-MeTrfase"/>
</dbReference>
<dbReference type="GO" id="GO:0008171">
    <property type="term" value="F:O-methyltransferase activity"/>
    <property type="evidence" value="ECO:0007669"/>
    <property type="project" value="InterPro"/>
</dbReference>
<dbReference type="Pfam" id="PF01596">
    <property type="entry name" value="Methyltransf_3"/>
    <property type="match status" value="1"/>
</dbReference>
<evidence type="ECO:0000256" key="3">
    <source>
        <dbReference type="ARBA" id="ARBA00022691"/>
    </source>
</evidence>
<protein>
    <submittedName>
        <fullName evidence="4">Predicted O-methyltransferase YrrM</fullName>
    </submittedName>
</protein>
<dbReference type="Proteomes" id="UP000242415">
    <property type="component" value="Unassembled WGS sequence"/>
</dbReference>
<dbReference type="STRING" id="405436.SAMN05444365_101517"/>
<evidence type="ECO:0000313" key="4">
    <source>
        <dbReference type="EMBL" id="SDY05507.1"/>
    </source>
</evidence>
<reference evidence="5" key="1">
    <citation type="submission" date="2016-10" db="EMBL/GenBank/DDBJ databases">
        <authorList>
            <person name="Varghese N."/>
            <person name="Submissions S."/>
        </authorList>
    </citation>
    <scope>NUCLEOTIDE SEQUENCE [LARGE SCALE GENOMIC DNA]</scope>
    <source>
        <strain evidence="5">DSM 45245</strain>
    </source>
</reference>
<sequence length="153" mass="16324">MEIGTGTGVSGVWLLRGMREDGVLTTIDVENEHQRIARRIFVEAGFAPSRTRIITGRALDVLPRLADGAYDMVFVDADNAEYGACVDAARRLLRPGGVLALSGALAGGRIADPAARDVDTVTVREVIKAVRESDEWVPALLPSGDGLLVAVRK</sequence>